<dbReference type="EMBL" id="DXAY01000231">
    <property type="protein sequence ID" value="HIZ75518.1"/>
    <property type="molecule type" value="Genomic_DNA"/>
</dbReference>
<reference evidence="1" key="1">
    <citation type="journal article" date="2021" name="PeerJ">
        <title>Extensive microbial diversity within the chicken gut microbiome revealed by metagenomics and culture.</title>
        <authorList>
            <person name="Gilroy R."/>
            <person name="Ravi A."/>
            <person name="Getino M."/>
            <person name="Pursley I."/>
            <person name="Horton D.L."/>
            <person name="Alikhan N.F."/>
            <person name="Baker D."/>
            <person name="Gharbi K."/>
            <person name="Hall N."/>
            <person name="Watson M."/>
            <person name="Adriaenssens E.M."/>
            <person name="Foster-Nyarko E."/>
            <person name="Jarju S."/>
            <person name="Secka A."/>
            <person name="Antonio M."/>
            <person name="Oren A."/>
            <person name="Chaudhuri R.R."/>
            <person name="La Ragione R."/>
            <person name="Hildebrand F."/>
            <person name="Pallen M.J."/>
        </authorList>
    </citation>
    <scope>NUCLEOTIDE SEQUENCE</scope>
    <source>
        <strain evidence="1">CHK196-3914</strain>
    </source>
</reference>
<name>A0A9D2K2P6_9FIRM</name>
<dbReference type="AlphaFoldDB" id="A0A9D2K2P6"/>
<comment type="caution">
    <text evidence="1">The sequence shown here is derived from an EMBL/GenBank/DDBJ whole genome shotgun (WGS) entry which is preliminary data.</text>
</comment>
<organism evidence="1 2">
    <name type="scientific">Candidatus Mediterraneibacter stercoravium</name>
    <dbReference type="NCBI Taxonomy" id="2838685"/>
    <lineage>
        <taxon>Bacteria</taxon>
        <taxon>Bacillati</taxon>
        <taxon>Bacillota</taxon>
        <taxon>Clostridia</taxon>
        <taxon>Lachnospirales</taxon>
        <taxon>Lachnospiraceae</taxon>
        <taxon>Mediterraneibacter</taxon>
    </lineage>
</organism>
<dbReference type="SUPFAM" id="SSF52058">
    <property type="entry name" value="L domain-like"/>
    <property type="match status" value="1"/>
</dbReference>
<dbReference type="InterPro" id="IPR032675">
    <property type="entry name" value="LRR_dom_sf"/>
</dbReference>
<evidence type="ECO:0000313" key="1">
    <source>
        <dbReference type="EMBL" id="HIZ75518.1"/>
    </source>
</evidence>
<dbReference type="Pfam" id="PF13306">
    <property type="entry name" value="LRR_5"/>
    <property type="match status" value="1"/>
</dbReference>
<accession>A0A9D2K2P6</accession>
<dbReference type="InterPro" id="IPR026906">
    <property type="entry name" value="LRR_5"/>
</dbReference>
<dbReference type="Proteomes" id="UP000824116">
    <property type="component" value="Unassembled WGS sequence"/>
</dbReference>
<gene>
    <name evidence="1" type="ORF">H9723_09835</name>
</gene>
<reference evidence="1" key="2">
    <citation type="submission" date="2021-04" db="EMBL/GenBank/DDBJ databases">
        <authorList>
            <person name="Gilroy R."/>
        </authorList>
    </citation>
    <scope>NUCLEOTIDE SEQUENCE</scope>
    <source>
        <strain evidence="1">CHK196-3914</strain>
    </source>
</reference>
<dbReference type="Gene3D" id="3.80.10.10">
    <property type="entry name" value="Ribonuclease Inhibitor"/>
    <property type="match status" value="1"/>
</dbReference>
<sequence>MKIHYRIKKDFSAEIVRCFGTDPEIILPDQILGRTVTSVAAYAFSEKKGTEDRDVLIFEAGAERMFREEERLLAGGEIGKVVLPDTLEQIGRYVFYGCRNLRELAFSDRLGDIGSGAFTGCRSLKRLDVHLTQGKKTCVKEILGDLWQRIDVVFFSESGEARLVFPEHYEEAVENTPARILFTQHHGSGNNYRQCFYDRETDYRKYDSLFPFAKAQEKTPVLTDLVFGRLMYPVDLTGEAEAAYEAWIREQQEEILKYLTDTEDLEKLRAISGKNLWEREALDAAAEYASETGKGGVLSCLMNERHRYFPEKRKKYEL</sequence>
<protein>
    <submittedName>
        <fullName evidence="1">Leucine-rich repeat domain-containing protein</fullName>
    </submittedName>
</protein>
<proteinExistence type="predicted"/>
<evidence type="ECO:0000313" key="2">
    <source>
        <dbReference type="Proteomes" id="UP000824116"/>
    </source>
</evidence>